<accession>A0AA39T5X2</accession>
<name>A0AA39T5X2_9AGAR</name>
<comment type="caution">
    <text evidence="2">The sequence shown here is derived from an EMBL/GenBank/DDBJ whole genome shotgun (WGS) entry which is preliminary data.</text>
</comment>
<keyword evidence="3" id="KW-1185">Reference proteome</keyword>
<dbReference type="AlphaFoldDB" id="A0AA39T5X2"/>
<evidence type="ECO:0000256" key="1">
    <source>
        <dbReference type="SAM" id="MobiDB-lite"/>
    </source>
</evidence>
<feature type="region of interest" description="Disordered" evidence="1">
    <location>
        <begin position="188"/>
        <end position="221"/>
    </location>
</feature>
<proteinExistence type="predicted"/>
<evidence type="ECO:0000313" key="2">
    <source>
        <dbReference type="EMBL" id="KAK0466646.1"/>
    </source>
</evidence>
<organism evidence="2 3">
    <name type="scientific">Armillaria novae-zelandiae</name>
    <dbReference type="NCBI Taxonomy" id="153914"/>
    <lineage>
        <taxon>Eukaryota</taxon>
        <taxon>Fungi</taxon>
        <taxon>Dikarya</taxon>
        <taxon>Basidiomycota</taxon>
        <taxon>Agaricomycotina</taxon>
        <taxon>Agaricomycetes</taxon>
        <taxon>Agaricomycetidae</taxon>
        <taxon>Agaricales</taxon>
        <taxon>Marasmiineae</taxon>
        <taxon>Physalacriaceae</taxon>
        <taxon>Armillaria</taxon>
    </lineage>
</organism>
<protein>
    <submittedName>
        <fullName evidence="2">Uncharacterized protein</fullName>
    </submittedName>
</protein>
<dbReference type="Proteomes" id="UP001175227">
    <property type="component" value="Unassembled WGS sequence"/>
</dbReference>
<gene>
    <name evidence="2" type="ORF">IW261DRAFT_1574301</name>
</gene>
<reference evidence="2" key="1">
    <citation type="submission" date="2023-06" db="EMBL/GenBank/DDBJ databases">
        <authorList>
            <consortium name="Lawrence Berkeley National Laboratory"/>
            <person name="Ahrendt S."/>
            <person name="Sahu N."/>
            <person name="Indic B."/>
            <person name="Wong-Bajracharya J."/>
            <person name="Merenyi Z."/>
            <person name="Ke H.-M."/>
            <person name="Monk M."/>
            <person name="Kocsube S."/>
            <person name="Drula E."/>
            <person name="Lipzen A."/>
            <person name="Balint B."/>
            <person name="Henrissat B."/>
            <person name="Andreopoulos B."/>
            <person name="Martin F.M."/>
            <person name="Harder C.B."/>
            <person name="Rigling D."/>
            <person name="Ford K.L."/>
            <person name="Foster G.D."/>
            <person name="Pangilinan J."/>
            <person name="Papanicolaou A."/>
            <person name="Barry K."/>
            <person name="LaButti K."/>
            <person name="Viragh M."/>
            <person name="Koriabine M."/>
            <person name="Yan M."/>
            <person name="Riley R."/>
            <person name="Champramary S."/>
            <person name="Plett K.L."/>
            <person name="Tsai I.J."/>
            <person name="Slot J."/>
            <person name="Sipos G."/>
            <person name="Plett J."/>
            <person name="Nagy L.G."/>
            <person name="Grigoriev I.V."/>
        </authorList>
    </citation>
    <scope>NUCLEOTIDE SEQUENCE</scope>
    <source>
        <strain evidence="2">ICMP 16352</strain>
    </source>
</reference>
<feature type="compositionally biased region" description="Low complexity" evidence="1">
    <location>
        <begin position="210"/>
        <end position="219"/>
    </location>
</feature>
<evidence type="ECO:0000313" key="3">
    <source>
        <dbReference type="Proteomes" id="UP001175227"/>
    </source>
</evidence>
<sequence length="238" mass="26838">MDDVDDAPCTPGSPFLCTDDAALTVSRPHFRPTARLQYDSQTPDCDVYCGSGLVDTTKTSFTVPVFVVSSPALPFLQPRKFYPPRRQPKDTASPGLRWQHRYRWNAPRSCCRPSRATISRVVTDLDRAPGGQQLISKTTTNNSARHYEWKDKTTRRWRSWTASWRGVVLVPVRRRDCIIDVGVDFGDEGRNKRPEMMPMDDVDDPPAPTAPTAYVQPAVSPRCYPPDPGLRFLLQGDD</sequence>
<dbReference type="EMBL" id="JAUEPR010000080">
    <property type="protein sequence ID" value="KAK0466646.1"/>
    <property type="molecule type" value="Genomic_DNA"/>
</dbReference>